<keyword evidence="5" id="KW-0457">Lysine biosynthesis</keyword>
<comment type="caution">
    <text evidence="12">The sequence shown here is derived from an EMBL/GenBank/DDBJ whole genome shotgun (WGS) entry which is preliminary data.</text>
</comment>
<dbReference type="Gene3D" id="3.20.20.10">
    <property type="entry name" value="Alanine racemase"/>
    <property type="match status" value="1"/>
</dbReference>
<dbReference type="PRINTS" id="PR01181">
    <property type="entry name" value="DAPDCRBXLASE"/>
</dbReference>
<dbReference type="NCBIfam" id="TIGR01048">
    <property type="entry name" value="lysA"/>
    <property type="match status" value="1"/>
</dbReference>
<evidence type="ECO:0000313" key="12">
    <source>
        <dbReference type="EMBL" id="GAF71671.1"/>
    </source>
</evidence>
<comment type="similarity">
    <text evidence="9">Belongs to the Orn/Lys/Arg decarboxylase class-II family. LysA subfamily.</text>
</comment>
<dbReference type="PRINTS" id="PR01179">
    <property type="entry name" value="ODADCRBXLASE"/>
</dbReference>
<sequence length="336" mass="36465">ARSVDFPMERVYFHGNNKSAEELGMALEYKVGRIVIDNLQELEMLAEIASRQGVRLDVLLRLTPGVDPHTHKHIATGVVDSKFGIPMASAGEAVARAMAAPNLNLIGLQFHLGSQIFEVEPYVEAIRVTLDLAAEMKSKYGFELKELDVGGGFAVQYTVDSPAPPVSEYAEAIIATVTEKCGEHNLELPKLVIEPGRAIVGRAGIALYQVGVVKEIPGIRCYVSVDGGMADNIRPALYDARYEAVVANRMNDKAAKKVTIAGKFCESGDILIEDIELPEVAAGDILAVPDCGAYCLAMGSNYNASLKPAIALVNEGRARLIRRRETYEDLTRHDLV</sequence>
<dbReference type="Pfam" id="PF02784">
    <property type="entry name" value="Orn_Arg_deC_N"/>
    <property type="match status" value="1"/>
</dbReference>
<evidence type="ECO:0000256" key="1">
    <source>
        <dbReference type="ARBA" id="ARBA00001933"/>
    </source>
</evidence>
<evidence type="ECO:0000256" key="5">
    <source>
        <dbReference type="ARBA" id="ARBA00023154"/>
    </source>
</evidence>
<dbReference type="PANTHER" id="PTHR43727:SF2">
    <property type="entry name" value="GROUP IV DECARBOXYLASE"/>
    <property type="match status" value="1"/>
</dbReference>
<keyword evidence="3" id="KW-0210">Decarboxylase</keyword>
<evidence type="ECO:0000256" key="2">
    <source>
        <dbReference type="ARBA" id="ARBA00022605"/>
    </source>
</evidence>
<evidence type="ECO:0000256" key="3">
    <source>
        <dbReference type="ARBA" id="ARBA00022793"/>
    </source>
</evidence>
<feature type="domain" description="Orn/DAP/Arg decarboxylase 2 N-terminal" evidence="11">
    <location>
        <begin position="3"/>
        <end position="201"/>
    </location>
</feature>
<comment type="pathway">
    <text evidence="8">Amino-acid biosynthesis; L-lysine biosynthesis via DAP pathway; L-lysine from DL-2,6-diaminopimelate: step 1/1.</text>
</comment>
<organism evidence="12">
    <name type="scientific">marine sediment metagenome</name>
    <dbReference type="NCBI Taxonomy" id="412755"/>
    <lineage>
        <taxon>unclassified sequences</taxon>
        <taxon>metagenomes</taxon>
        <taxon>ecological metagenomes</taxon>
    </lineage>
</organism>
<comment type="cofactor">
    <cofactor evidence="1">
        <name>pyridoxal 5'-phosphate</name>
        <dbReference type="ChEBI" id="CHEBI:597326"/>
    </cofactor>
</comment>
<evidence type="ECO:0000256" key="9">
    <source>
        <dbReference type="ARBA" id="ARBA00060983"/>
    </source>
</evidence>
<dbReference type="FunFam" id="3.20.20.10:FF:000003">
    <property type="entry name" value="Diaminopimelate decarboxylase"/>
    <property type="match status" value="1"/>
</dbReference>
<keyword evidence="2" id="KW-0028">Amino-acid biosynthesis</keyword>
<dbReference type="SUPFAM" id="SSF50621">
    <property type="entry name" value="Alanine racemase C-terminal domain-like"/>
    <property type="match status" value="1"/>
</dbReference>
<accession>X0S8Z8</accession>
<evidence type="ECO:0000259" key="11">
    <source>
        <dbReference type="Pfam" id="PF02784"/>
    </source>
</evidence>
<name>X0S8Z8_9ZZZZ</name>
<dbReference type="EMBL" id="BARS01009226">
    <property type="protein sequence ID" value="GAF71671.1"/>
    <property type="molecule type" value="Genomic_DNA"/>
</dbReference>
<evidence type="ECO:0000256" key="10">
    <source>
        <dbReference type="ARBA" id="ARBA00066427"/>
    </source>
</evidence>
<dbReference type="GO" id="GO:0008836">
    <property type="term" value="F:diaminopimelate decarboxylase activity"/>
    <property type="evidence" value="ECO:0007669"/>
    <property type="project" value="UniProtKB-EC"/>
</dbReference>
<feature type="non-terminal residue" evidence="12">
    <location>
        <position position="1"/>
    </location>
</feature>
<dbReference type="InterPro" id="IPR029066">
    <property type="entry name" value="PLP-binding_barrel"/>
</dbReference>
<evidence type="ECO:0000256" key="8">
    <source>
        <dbReference type="ARBA" id="ARBA00060643"/>
    </source>
</evidence>
<dbReference type="InterPro" id="IPR002986">
    <property type="entry name" value="DAP_deCOOHase_LysA"/>
</dbReference>
<dbReference type="InterPro" id="IPR000183">
    <property type="entry name" value="Orn/DAP/Arg_de-COase"/>
</dbReference>
<evidence type="ECO:0000256" key="6">
    <source>
        <dbReference type="ARBA" id="ARBA00023239"/>
    </source>
</evidence>
<proteinExistence type="inferred from homology"/>
<dbReference type="InterPro" id="IPR022644">
    <property type="entry name" value="De-COase2_N"/>
</dbReference>
<keyword evidence="4" id="KW-0663">Pyridoxal phosphate</keyword>
<keyword evidence="6" id="KW-0456">Lyase</keyword>
<dbReference type="EC" id="4.1.1.20" evidence="10"/>
<dbReference type="GO" id="GO:0009089">
    <property type="term" value="P:lysine biosynthetic process via diaminopimelate"/>
    <property type="evidence" value="ECO:0007669"/>
    <property type="project" value="InterPro"/>
</dbReference>
<dbReference type="SUPFAM" id="SSF51419">
    <property type="entry name" value="PLP-binding barrel"/>
    <property type="match status" value="1"/>
</dbReference>
<dbReference type="Gene3D" id="2.40.37.10">
    <property type="entry name" value="Lyase, Ornithine Decarboxylase, Chain A, domain 1"/>
    <property type="match status" value="1"/>
</dbReference>
<evidence type="ECO:0000256" key="4">
    <source>
        <dbReference type="ARBA" id="ARBA00022898"/>
    </source>
</evidence>
<dbReference type="CDD" id="cd06828">
    <property type="entry name" value="PLPDE_III_DapDC"/>
    <property type="match status" value="1"/>
</dbReference>
<dbReference type="InterPro" id="IPR009006">
    <property type="entry name" value="Ala_racemase/Decarboxylase_C"/>
</dbReference>
<reference evidence="12" key="1">
    <citation type="journal article" date="2014" name="Front. Microbiol.">
        <title>High frequency of phylogenetically diverse reductive dehalogenase-homologous genes in deep subseafloor sedimentary metagenomes.</title>
        <authorList>
            <person name="Kawai M."/>
            <person name="Futagami T."/>
            <person name="Toyoda A."/>
            <person name="Takaki Y."/>
            <person name="Nishi S."/>
            <person name="Hori S."/>
            <person name="Arai W."/>
            <person name="Tsubouchi T."/>
            <person name="Morono Y."/>
            <person name="Uchiyama I."/>
            <person name="Ito T."/>
            <person name="Fujiyama A."/>
            <person name="Inagaki F."/>
            <person name="Takami H."/>
        </authorList>
    </citation>
    <scope>NUCLEOTIDE SEQUENCE</scope>
    <source>
        <strain evidence="12">Expedition CK06-06</strain>
    </source>
</reference>
<gene>
    <name evidence="12" type="ORF">S01H1_17397</name>
</gene>
<dbReference type="PANTHER" id="PTHR43727">
    <property type="entry name" value="DIAMINOPIMELATE DECARBOXYLASE"/>
    <property type="match status" value="1"/>
</dbReference>
<dbReference type="FunFam" id="2.40.37.10:FF:000003">
    <property type="entry name" value="Diaminopimelate decarboxylase"/>
    <property type="match status" value="1"/>
</dbReference>
<protein>
    <recommendedName>
        <fullName evidence="10">diaminopimelate decarboxylase</fullName>
        <ecNumber evidence="10">4.1.1.20</ecNumber>
    </recommendedName>
</protein>
<comment type="catalytic activity">
    <reaction evidence="7">
        <text>meso-2,6-diaminopimelate + H(+) = L-lysine + CO2</text>
        <dbReference type="Rhea" id="RHEA:15101"/>
        <dbReference type="ChEBI" id="CHEBI:15378"/>
        <dbReference type="ChEBI" id="CHEBI:16526"/>
        <dbReference type="ChEBI" id="CHEBI:32551"/>
        <dbReference type="ChEBI" id="CHEBI:57791"/>
        <dbReference type="EC" id="4.1.1.20"/>
    </reaction>
</comment>
<dbReference type="AlphaFoldDB" id="X0S8Z8"/>
<evidence type="ECO:0000256" key="7">
    <source>
        <dbReference type="ARBA" id="ARBA00050464"/>
    </source>
</evidence>